<feature type="transmembrane region" description="Helical" evidence="1">
    <location>
        <begin position="204"/>
        <end position="223"/>
    </location>
</feature>
<sequence length="473" mass="53057">NDTSIFYTNDNGTIFSDPANPILTFPGCTQLCGTGRSWYPDPGPRVSTWLIPVVLLVSNMEVSPLDKRRYLMLLHLLGDPINSLWALLLKMEAWSRCFSMARTARKDNSDLGTRNFATVLGGIEELSGFHADPQLVYTSITSRSTLNSDQLDHIIGKAAQELANSRTDERLRTLLAAALYFWQVVSAFVTTIGGGNTSPPGGRIGIAMFMTWIIPTILLSNAIGTFTSCRVCFDILERFVKEVTGHSNLWVHLQDASPSLQQFGSLDEYLNSLAWSGAIYTYRPATNLPYSTSSKDRSRFLLLALAISPLIISTVASTLILWHTPPIGVNCRNMLVFIIFMFFCLSAACTWSIHRLRKFMWIDIGGAAHWHLTLMKDALVAIPFVVLIFLSTCGLFNSCWCWSGPYSLGGKKRVPLNHIPQLNRDFKSTYPIIVVGCLVLECVVFVAMMWIGWNGWVTMRWSEKAKMEEWRRV</sequence>
<feature type="non-terminal residue" evidence="2">
    <location>
        <position position="1"/>
    </location>
</feature>
<dbReference type="EMBL" id="ML986585">
    <property type="protein sequence ID" value="KAF2268674.1"/>
    <property type="molecule type" value="Genomic_DNA"/>
</dbReference>
<name>A0A9P4KGF4_9PLEO</name>
<reference evidence="3" key="1">
    <citation type="journal article" date="2020" name="Stud. Mycol.">
        <title>101 Dothideomycetes genomes: A test case for predicting lifestyles and emergence of pathogens.</title>
        <authorList>
            <person name="Haridas S."/>
            <person name="Albert R."/>
            <person name="Binder M."/>
            <person name="Bloem J."/>
            <person name="LaButti K."/>
            <person name="Salamov A."/>
            <person name="Andreopoulos B."/>
            <person name="Baker S."/>
            <person name="Barry K."/>
            <person name="Bills G."/>
            <person name="Bluhm B."/>
            <person name="Cannon C."/>
            <person name="Castanera R."/>
            <person name="Culley D."/>
            <person name="Daum C."/>
            <person name="Ezra D."/>
            <person name="Gonzalez J."/>
            <person name="Henrissat B."/>
            <person name="Kuo A."/>
            <person name="Liang C."/>
            <person name="Lipzen A."/>
            <person name="Lutzoni F."/>
            <person name="Magnuson J."/>
            <person name="Mondo S."/>
            <person name="Nolan M."/>
            <person name="Ohm R."/>
            <person name="Pangilinan J."/>
            <person name="Park H.-J."/>
            <person name="Ramirez L."/>
            <person name="Alfaro M."/>
            <person name="Sun H."/>
            <person name="Tritt A."/>
            <person name="Yoshinaga Y."/>
            <person name="Zwiers L.-H."/>
            <person name="Turgeon B."/>
            <person name="Goodwin S."/>
            <person name="Spatafora J."/>
            <person name="Crous P."/>
            <person name="Grigoriev I."/>
        </authorList>
    </citation>
    <scope>NUCLEOTIDE SEQUENCE [LARGE SCALE GENOMIC DNA]</scope>
    <source>
        <strain evidence="3">CBS 304.66</strain>
    </source>
</reference>
<feature type="transmembrane region" description="Helical" evidence="1">
    <location>
        <begin position="334"/>
        <end position="353"/>
    </location>
</feature>
<protein>
    <submittedName>
        <fullName evidence="2">Uncharacterized protein</fullName>
    </submittedName>
</protein>
<feature type="transmembrane region" description="Helical" evidence="1">
    <location>
        <begin position="432"/>
        <end position="457"/>
    </location>
</feature>
<keyword evidence="1" id="KW-0472">Membrane</keyword>
<evidence type="ECO:0000313" key="2">
    <source>
        <dbReference type="EMBL" id="KAF2268674.1"/>
    </source>
</evidence>
<gene>
    <name evidence="2" type="ORF">CC78DRAFT_439446</name>
</gene>
<keyword evidence="1" id="KW-0812">Transmembrane</keyword>
<evidence type="ECO:0000256" key="1">
    <source>
        <dbReference type="SAM" id="Phobius"/>
    </source>
</evidence>
<keyword evidence="1" id="KW-1133">Transmembrane helix</keyword>
<evidence type="ECO:0000313" key="3">
    <source>
        <dbReference type="Proteomes" id="UP000800093"/>
    </source>
</evidence>
<organism evidence="2 3">
    <name type="scientific">Lojkania enalia</name>
    <dbReference type="NCBI Taxonomy" id="147567"/>
    <lineage>
        <taxon>Eukaryota</taxon>
        <taxon>Fungi</taxon>
        <taxon>Dikarya</taxon>
        <taxon>Ascomycota</taxon>
        <taxon>Pezizomycotina</taxon>
        <taxon>Dothideomycetes</taxon>
        <taxon>Pleosporomycetidae</taxon>
        <taxon>Pleosporales</taxon>
        <taxon>Pleosporales incertae sedis</taxon>
        <taxon>Lojkania</taxon>
    </lineage>
</organism>
<comment type="caution">
    <text evidence="2">The sequence shown here is derived from an EMBL/GenBank/DDBJ whole genome shotgun (WGS) entry which is preliminary data.</text>
</comment>
<dbReference type="OrthoDB" id="3010248at2759"/>
<proteinExistence type="predicted"/>
<dbReference type="Proteomes" id="UP000800093">
    <property type="component" value="Unassembled WGS sequence"/>
</dbReference>
<feature type="transmembrane region" description="Helical" evidence="1">
    <location>
        <begin position="300"/>
        <end position="322"/>
    </location>
</feature>
<feature type="transmembrane region" description="Helical" evidence="1">
    <location>
        <begin position="174"/>
        <end position="192"/>
    </location>
</feature>
<accession>A0A9P4KGF4</accession>
<keyword evidence="3" id="KW-1185">Reference proteome</keyword>
<dbReference type="AlphaFoldDB" id="A0A9P4KGF4"/>
<feature type="transmembrane region" description="Helical" evidence="1">
    <location>
        <begin position="378"/>
        <end position="397"/>
    </location>
</feature>
<feature type="non-terminal residue" evidence="2">
    <location>
        <position position="473"/>
    </location>
</feature>